<proteinExistence type="inferred from homology"/>
<organism evidence="10 11">
    <name type="scientific">Hominisplanchenecus faecis</name>
    <dbReference type="NCBI Taxonomy" id="2885351"/>
    <lineage>
        <taxon>Bacteria</taxon>
        <taxon>Bacillati</taxon>
        <taxon>Bacillota</taxon>
        <taxon>Clostridia</taxon>
        <taxon>Lachnospirales</taxon>
        <taxon>Lachnospiraceae</taxon>
        <taxon>Hominisplanchenecus</taxon>
    </lineage>
</organism>
<evidence type="ECO:0000259" key="8">
    <source>
        <dbReference type="Pfam" id="PF01478"/>
    </source>
</evidence>
<comment type="caution">
    <text evidence="10">The sequence shown here is derived from an EMBL/GenBank/DDBJ whole genome shotgun (WGS) entry which is preliminary data.</text>
</comment>
<evidence type="ECO:0000256" key="3">
    <source>
        <dbReference type="ARBA" id="ARBA00022475"/>
    </source>
</evidence>
<evidence type="ECO:0000256" key="7">
    <source>
        <dbReference type="SAM" id="Phobius"/>
    </source>
</evidence>
<keyword evidence="4 7" id="KW-0812">Transmembrane</keyword>
<dbReference type="InterPro" id="IPR000045">
    <property type="entry name" value="Prepilin_IV_endopep_pep"/>
</dbReference>
<feature type="transmembrane region" description="Helical" evidence="7">
    <location>
        <begin position="234"/>
        <end position="257"/>
    </location>
</feature>
<comment type="similarity">
    <text evidence="2">Belongs to the peptidase A24 family.</text>
</comment>
<evidence type="ECO:0000256" key="2">
    <source>
        <dbReference type="ARBA" id="ARBA00005801"/>
    </source>
</evidence>
<evidence type="ECO:0000256" key="6">
    <source>
        <dbReference type="ARBA" id="ARBA00023136"/>
    </source>
</evidence>
<dbReference type="PANTHER" id="PTHR30487">
    <property type="entry name" value="TYPE 4 PREPILIN-LIKE PROTEINS LEADER PEPTIDE-PROCESSING ENZYME"/>
    <property type="match status" value="1"/>
</dbReference>
<dbReference type="PANTHER" id="PTHR30487:SF0">
    <property type="entry name" value="PREPILIN LEADER PEPTIDASE_N-METHYLTRANSFERASE-RELATED"/>
    <property type="match status" value="1"/>
</dbReference>
<accession>A0ABS8EYH5</accession>
<evidence type="ECO:0000313" key="11">
    <source>
        <dbReference type="Proteomes" id="UP001299235"/>
    </source>
</evidence>
<dbReference type="InterPro" id="IPR010627">
    <property type="entry name" value="Prepilin_pept_A24_N"/>
</dbReference>
<keyword evidence="5 7" id="KW-1133">Transmembrane helix</keyword>
<evidence type="ECO:0000256" key="1">
    <source>
        <dbReference type="ARBA" id="ARBA00004651"/>
    </source>
</evidence>
<comment type="subcellular location">
    <subcellularLocation>
        <location evidence="1">Cell membrane</location>
        <topology evidence="1">Multi-pass membrane protein</topology>
    </subcellularLocation>
</comment>
<feature type="domain" description="Prepilin peptidase A24 N-terminal" evidence="9">
    <location>
        <begin position="15"/>
        <end position="97"/>
    </location>
</feature>
<protein>
    <submittedName>
        <fullName evidence="10">Prepilin peptidase</fullName>
    </submittedName>
</protein>
<evidence type="ECO:0000259" key="9">
    <source>
        <dbReference type="Pfam" id="PF06750"/>
    </source>
</evidence>
<dbReference type="Pfam" id="PF06750">
    <property type="entry name" value="A24_N_bact"/>
    <property type="match status" value="1"/>
</dbReference>
<dbReference type="Pfam" id="PF01478">
    <property type="entry name" value="Peptidase_A24"/>
    <property type="match status" value="1"/>
</dbReference>
<evidence type="ECO:0000256" key="4">
    <source>
        <dbReference type="ARBA" id="ARBA00022692"/>
    </source>
</evidence>
<name>A0ABS8EYH5_9FIRM</name>
<dbReference type="Proteomes" id="UP001299235">
    <property type="component" value="Unassembled WGS sequence"/>
</dbReference>
<feature type="transmembrane region" description="Helical" evidence="7">
    <location>
        <begin position="106"/>
        <end position="126"/>
    </location>
</feature>
<sequence length="261" mass="28199">MLTAVEAILWFLRFLFGACIFSFLNVVIDRMPRGESVVKGRSHCTNCGRVLTAWELIPCFSFLALKGRCKGCKSQIPVRDFWSEMTGGAAFCGCVLSYGCGSSGILSLKGAVIFAYLGILLVVARIDWDTQIIYDRFHILILLLGVAALWLFPEHGMVDRLIGAVIISVPMLLLALIIPGAFGGGDIKLMAASGFFLGTGPVVCAMFFGLLTGGGYGAAMLLGKKLEKKDHFAFGPFLAFGLALAVFFGDQIVNWYLSLLS</sequence>
<evidence type="ECO:0000256" key="5">
    <source>
        <dbReference type="ARBA" id="ARBA00022989"/>
    </source>
</evidence>
<feature type="transmembrane region" description="Helical" evidence="7">
    <location>
        <begin position="7"/>
        <end position="28"/>
    </location>
</feature>
<dbReference type="RefSeq" id="WP_248836023.1">
    <property type="nucleotide sequence ID" value="NZ_JAJEQE010000065.1"/>
</dbReference>
<dbReference type="EMBL" id="JAJEQE010000065">
    <property type="protein sequence ID" value="MCC2150260.1"/>
    <property type="molecule type" value="Genomic_DNA"/>
</dbReference>
<keyword evidence="11" id="KW-1185">Reference proteome</keyword>
<dbReference type="InterPro" id="IPR050882">
    <property type="entry name" value="Prepilin_peptidase/N-MTase"/>
</dbReference>
<feature type="transmembrane region" description="Helical" evidence="7">
    <location>
        <begin position="194"/>
        <end position="222"/>
    </location>
</feature>
<keyword evidence="6 7" id="KW-0472">Membrane</keyword>
<keyword evidence="3" id="KW-1003">Cell membrane</keyword>
<feature type="domain" description="Prepilin type IV endopeptidase peptidase" evidence="8">
    <location>
        <begin position="115"/>
        <end position="217"/>
    </location>
</feature>
<dbReference type="Gene3D" id="1.20.120.1220">
    <property type="match status" value="1"/>
</dbReference>
<feature type="transmembrane region" description="Helical" evidence="7">
    <location>
        <begin position="132"/>
        <end position="152"/>
    </location>
</feature>
<feature type="transmembrane region" description="Helical" evidence="7">
    <location>
        <begin position="161"/>
        <end position="182"/>
    </location>
</feature>
<evidence type="ECO:0000313" key="10">
    <source>
        <dbReference type="EMBL" id="MCC2150260.1"/>
    </source>
</evidence>
<gene>
    <name evidence="10" type="ORF">LKD42_13595</name>
</gene>
<reference evidence="10 11" key="1">
    <citation type="submission" date="2021-10" db="EMBL/GenBank/DDBJ databases">
        <title>Anaerobic single-cell dispensing facilitates the cultivation of human gut bacteria.</title>
        <authorList>
            <person name="Afrizal A."/>
        </authorList>
    </citation>
    <scope>NUCLEOTIDE SEQUENCE [LARGE SCALE GENOMIC DNA]</scope>
    <source>
        <strain evidence="10 11">CLA-AA-H246</strain>
    </source>
</reference>